<dbReference type="HAMAP" id="MF_01148">
    <property type="entry name" value="Lnt"/>
    <property type="match status" value="1"/>
</dbReference>
<keyword evidence="6 9" id="KW-1133">Transmembrane helix</keyword>
<dbReference type="EMBL" id="JAAVJI010000011">
    <property type="protein sequence ID" value="NJP02514.1"/>
    <property type="molecule type" value="Genomic_DNA"/>
</dbReference>
<comment type="caution">
    <text evidence="11">The sequence shown here is derived from an EMBL/GenBank/DDBJ whole genome shotgun (WGS) entry which is preliminary data.</text>
</comment>
<reference evidence="11 12" key="1">
    <citation type="submission" date="2020-03" db="EMBL/GenBank/DDBJ databases">
        <authorList>
            <person name="Wang L."/>
            <person name="He N."/>
            <person name="Li Y."/>
            <person name="Fang Y."/>
            <person name="Zhang F."/>
        </authorList>
    </citation>
    <scope>NUCLEOTIDE SEQUENCE [LARGE SCALE GENOMIC DNA]</scope>
    <source>
        <strain evidence="12">hsmgli-8</strain>
    </source>
</reference>
<protein>
    <recommendedName>
        <fullName evidence="9">Apolipoprotein N-acyltransferase</fullName>
        <shortName evidence="9">ALP N-acyltransferase</shortName>
        <ecNumber evidence="9">2.3.1.269</ecNumber>
    </recommendedName>
</protein>
<feature type="domain" description="CN hydrolase" evidence="10">
    <location>
        <begin position="230"/>
        <end position="469"/>
    </location>
</feature>
<keyword evidence="7 9" id="KW-0472">Membrane</keyword>
<feature type="transmembrane region" description="Helical" evidence="9">
    <location>
        <begin position="58"/>
        <end position="77"/>
    </location>
</feature>
<feature type="transmembrane region" description="Helical" evidence="9">
    <location>
        <begin position="479"/>
        <end position="497"/>
    </location>
</feature>
<comment type="catalytic activity">
    <reaction evidence="9">
        <text>N-terminal S-1,2-diacyl-sn-glyceryl-L-cysteinyl-[lipoprotein] + a glycerophospholipid = N-acyl-S-1,2-diacyl-sn-glyceryl-L-cysteinyl-[lipoprotein] + a 2-acyl-sn-glycero-3-phospholipid + H(+)</text>
        <dbReference type="Rhea" id="RHEA:48228"/>
        <dbReference type="Rhea" id="RHEA-COMP:14681"/>
        <dbReference type="Rhea" id="RHEA-COMP:14684"/>
        <dbReference type="ChEBI" id="CHEBI:15378"/>
        <dbReference type="ChEBI" id="CHEBI:136912"/>
        <dbReference type="ChEBI" id="CHEBI:140656"/>
        <dbReference type="ChEBI" id="CHEBI:140657"/>
        <dbReference type="ChEBI" id="CHEBI:140660"/>
        <dbReference type="EC" id="2.3.1.269"/>
    </reaction>
</comment>
<comment type="subcellular location">
    <subcellularLocation>
        <location evidence="1 9">Cell membrane</location>
        <topology evidence="1 9">Multi-pass membrane protein</topology>
    </subcellularLocation>
</comment>
<dbReference type="PANTHER" id="PTHR38686:SF1">
    <property type="entry name" value="APOLIPOPROTEIN N-ACYLTRANSFERASE"/>
    <property type="match status" value="1"/>
</dbReference>
<dbReference type="SUPFAM" id="SSF56317">
    <property type="entry name" value="Carbon-nitrogen hydrolase"/>
    <property type="match status" value="1"/>
</dbReference>
<dbReference type="InterPro" id="IPR036526">
    <property type="entry name" value="C-N_Hydrolase_sf"/>
</dbReference>
<comment type="similarity">
    <text evidence="2 9">Belongs to the CN hydrolase family. Apolipoprotein N-acyltransferase subfamily.</text>
</comment>
<comment type="function">
    <text evidence="9">Catalyzes the phospholipid dependent N-acylation of the N-terminal cysteine of apolipoprotein, the last step in lipoprotein maturation.</text>
</comment>
<sequence>MRWITHPGWPGNLLAAVAGGLTTLALAPFDIWPLAVLSLALFYLGLRNLSPRQAFARGWCYGFGTFAAGTSWIYVSIHTYGGASALLAGLLMFGFIAGVALFFALPAWLWAKLVRRTGSPLGDSLGFAALWVAQEAFRGWFLTGFPWLYMGYSQLEGPLAGLAPVGGLWLVSFCLALTASVMCNLPGLRTHKGSFVAALALLVAPWLAAALVHGKAWTEAAGKPLTVAALQGNIAQSLKWDPAQIDAQLELYRDLTLKARRTDLVVWPETAVPVLLDSARGYLNGLGDFAASRQSALITGVPIRQEVDHERRYYNGITVVGDGQGTYLKQKLVPFGEYVPLQDLLRGLIAFFDLPMSDFARGPADQPLLQAKGYEIAPYICYEVVYPEFAASMAARSDLLLTISNDTWFGTSIGPLQHLQMARMRALEAGRWMIRATNSGVTALIDPQGRITERLPSFEVGVMYGEVVPMSGLTPYLQWRAWPLIGLCTLIFGWALWQRRTR</sequence>
<dbReference type="CDD" id="cd07571">
    <property type="entry name" value="ALP_N-acyl_transferase"/>
    <property type="match status" value="1"/>
</dbReference>
<keyword evidence="3 9" id="KW-1003">Cell membrane</keyword>
<evidence type="ECO:0000256" key="2">
    <source>
        <dbReference type="ARBA" id="ARBA00010065"/>
    </source>
</evidence>
<accession>A0ABX0YJL8</accession>
<evidence type="ECO:0000256" key="8">
    <source>
        <dbReference type="ARBA" id="ARBA00023315"/>
    </source>
</evidence>
<keyword evidence="4 9" id="KW-0808">Transferase</keyword>
<dbReference type="RefSeq" id="WP_168085103.1">
    <property type="nucleotide sequence ID" value="NZ_JAAVJI010000011.1"/>
</dbReference>
<gene>
    <name evidence="9 11" type="primary">lnt</name>
    <name evidence="11" type="ORF">HBH25_16820</name>
</gene>
<evidence type="ECO:0000256" key="5">
    <source>
        <dbReference type="ARBA" id="ARBA00022692"/>
    </source>
</evidence>
<dbReference type="EC" id="2.3.1.269" evidence="9"/>
<evidence type="ECO:0000256" key="9">
    <source>
        <dbReference type="HAMAP-Rule" id="MF_01148"/>
    </source>
</evidence>
<dbReference type="PROSITE" id="PS50263">
    <property type="entry name" value="CN_HYDROLASE"/>
    <property type="match status" value="1"/>
</dbReference>
<feature type="transmembrane region" description="Helical" evidence="9">
    <location>
        <begin position="161"/>
        <end position="183"/>
    </location>
</feature>
<dbReference type="Pfam" id="PF00795">
    <property type="entry name" value="CN_hydrolase"/>
    <property type="match status" value="1"/>
</dbReference>
<keyword evidence="5 9" id="KW-0812">Transmembrane</keyword>
<dbReference type="Gene3D" id="3.60.110.10">
    <property type="entry name" value="Carbon-nitrogen hydrolase"/>
    <property type="match status" value="1"/>
</dbReference>
<evidence type="ECO:0000259" key="10">
    <source>
        <dbReference type="PROSITE" id="PS50263"/>
    </source>
</evidence>
<dbReference type="InterPro" id="IPR003010">
    <property type="entry name" value="C-N_Hydrolase"/>
</dbReference>
<comment type="pathway">
    <text evidence="9">Protein modification; lipoprotein biosynthesis (N-acyl transfer).</text>
</comment>
<evidence type="ECO:0000256" key="6">
    <source>
        <dbReference type="ARBA" id="ARBA00022989"/>
    </source>
</evidence>
<keyword evidence="12" id="KW-1185">Reference proteome</keyword>
<dbReference type="NCBIfam" id="TIGR00546">
    <property type="entry name" value="lnt"/>
    <property type="match status" value="1"/>
</dbReference>
<dbReference type="InterPro" id="IPR004563">
    <property type="entry name" value="Apolipo_AcylTrfase"/>
</dbReference>
<name>A0ABX0YJL8_9PSED</name>
<organism evidence="11 12">
    <name type="scientific">Pseudomonas quercus</name>
    <dbReference type="NCBI Taxonomy" id="2722792"/>
    <lineage>
        <taxon>Bacteria</taxon>
        <taxon>Pseudomonadati</taxon>
        <taxon>Pseudomonadota</taxon>
        <taxon>Gammaproteobacteria</taxon>
        <taxon>Pseudomonadales</taxon>
        <taxon>Pseudomonadaceae</taxon>
        <taxon>Pseudomonas</taxon>
    </lineage>
</organism>
<evidence type="ECO:0000256" key="3">
    <source>
        <dbReference type="ARBA" id="ARBA00022475"/>
    </source>
</evidence>
<evidence type="ECO:0000256" key="1">
    <source>
        <dbReference type="ARBA" id="ARBA00004651"/>
    </source>
</evidence>
<dbReference type="Pfam" id="PF20154">
    <property type="entry name" value="LNT_N"/>
    <property type="match status" value="1"/>
</dbReference>
<evidence type="ECO:0000256" key="7">
    <source>
        <dbReference type="ARBA" id="ARBA00023136"/>
    </source>
</evidence>
<evidence type="ECO:0000313" key="11">
    <source>
        <dbReference type="EMBL" id="NJP02514.1"/>
    </source>
</evidence>
<feature type="transmembrane region" description="Helical" evidence="9">
    <location>
        <begin position="195"/>
        <end position="214"/>
    </location>
</feature>
<evidence type="ECO:0000256" key="4">
    <source>
        <dbReference type="ARBA" id="ARBA00022679"/>
    </source>
</evidence>
<keyword evidence="8 9" id="KW-0012">Acyltransferase</keyword>
<proteinExistence type="inferred from homology"/>
<dbReference type="PANTHER" id="PTHR38686">
    <property type="entry name" value="APOLIPOPROTEIN N-ACYLTRANSFERASE"/>
    <property type="match status" value="1"/>
</dbReference>
<feature type="transmembrane region" description="Helical" evidence="9">
    <location>
        <begin position="83"/>
        <end position="109"/>
    </location>
</feature>
<feature type="transmembrane region" description="Helical" evidence="9">
    <location>
        <begin position="13"/>
        <end position="46"/>
    </location>
</feature>
<evidence type="ECO:0000313" key="12">
    <source>
        <dbReference type="Proteomes" id="UP000746535"/>
    </source>
</evidence>
<dbReference type="Proteomes" id="UP000746535">
    <property type="component" value="Unassembled WGS sequence"/>
</dbReference>
<dbReference type="InterPro" id="IPR045378">
    <property type="entry name" value="LNT_N"/>
</dbReference>